<dbReference type="Proteomes" id="UP001556367">
    <property type="component" value="Unassembled WGS sequence"/>
</dbReference>
<comment type="caution">
    <text evidence="3">The sequence shown here is derived from an EMBL/GenBank/DDBJ whole genome shotgun (WGS) entry which is preliminary data.</text>
</comment>
<organism evidence="3 4">
    <name type="scientific">Hohenbuehelia grisea</name>
    <dbReference type="NCBI Taxonomy" id="104357"/>
    <lineage>
        <taxon>Eukaryota</taxon>
        <taxon>Fungi</taxon>
        <taxon>Dikarya</taxon>
        <taxon>Basidiomycota</taxon>
        <taxon>Agaricomycotina</taxon>
        <taxon>Agaricomycetes</taxon>
        <taxon>Agaricomycetidae</taxon>
        <taxon>Agaricales</taxon>
        <taxon>Pleurotineae</taxon>
        <taxon>Pleurotaceae</taxon>
        <taxon>Hohenbuehelia</taxon>
    </lineage>
</organism>
<protein>
    <submittedName>
        <fullName evidence="3">Uncharacterized protein</fullName>
    </submittedName>
</protein>
<name>A0ABR3JDA5_9AGAR</name>
<evidence type="ECO:0000313" key="3">
    <source>
        <dbReference type="EMBL" id="KAL0953689.1"/>
    </source>
</evidence>
<feature type="compositionally biased region" description="Polar residues" evidence="1">
    <location>
        <begin position="286"/>
        <end position="295"/>
    </location>
</feature>
<feature type="transmembrane region" description="Helical" evidence="2">
    <location>
        <begin position="20"/>
        <end position="45"/>
    </location>
</feature>
<evidence type="ECO:0000256" key="1">
    <source>
        <dbReference type="SAM" id="MobiDB-lite"/>
    </source>
</evidence>
<keyword evidence="2" id="KW-0812">Transmembrane</keyword>
<sequence>MPAVDITSPTAPPTFNTTALLIAFGVGLGVLGACGLLYKSLLLLLDWMDTKIEEKADLELTRARHFTVDLRLPEAALLSRQYAPDIPDVGPLRPIIPPYLSVLPLPPPVYSGEVFCSPYTFPDVSVNSSAYSFESISISSSSSMTPLDSVDQVVNAPLESPLIAYEEPSMVTEEEMEEGEDVFIKPVFHQSLENSDSGADLAAILARIEELESVREPFAPIFKNDSVSAMALTARQSDAPTKNGEITPDKTSKRGGSIKIIRQAAKTSKRRFSASSRNENKENTRRPSSYMSPTAASRIRASDMGFVRPARRNL</sequence>
<feature type="region of interest" description="Disordered" evidence="1">
    <location>
        <begin position="234"/>
        <end position="314"/>
    </location>
</feature>
<keyword evidence="4" id="KW-1185">Reference proteome</keyword>
<dbReference type="EMBL" id="JASNQZ010000008">
    <property type="protein sequence ID" value="KAL0953689.1"/>
    <property type="molecule type" value="Genomic_DNA"/>
</dbReference>
<accession>A0ABR3JDA5</accession>
<evidence type="ECO:0000256" key="2">
    <source>
        <dbReference type="SAM" id="Phobius"/>
    </source>
</evidence>
<proteinExistence type="predicted"/>
<gene>
    <name evidence="3" type="ORF">HGRIS_004885</name>
</gene>
<keyword evidence="2" id="KW-0472">Membrane</keyword>
<reference evidence="4" key="1">
    <citation type="submission" date="2024-06" db="EMBL/GenBank/DDBJ databases">
        <title>Multi-omics analyses provide insights into the biosynthesis of the anticancer antibiotic pleurotin in Hohenbuehelia grisea.</title>
        <authorList>
            <person name="Weaver J.A."/>
            <person name="Alberti F."/>
        </authorList>
    </citation>
    <scope>NUCLEOTIDE SEQUENCE [LARGE SCALE GENOMIC DNA]</scope>
    <source>
        <strain evidence="4">T-177</strain>
    </source>
</reference>
<keyword evidence="2" id="KW-1133">Transmembrane helix</keyword>
<evidence type="ECO:0000313" key="4">
    <source>
        <dbReference type="Proteomes" id="UP001556367"/>
    </source>
</evidence>